<organism evidence="2 3">
    <name type="scientific">Arcobacter arenosus</name>
    <dbReference type="NCBI Taxonomy" id="2576037"/>
    <lineage>
        <taxon>Bacteria</taxon>
        <taxon>Pseudomonadati</taxon>
        <taxon>Campylobacterota</taxon>
        <taxon>Epsilonproteobacteria</taxon>
        <taxon>Campylobacterales</taxon>
        <taxon>Arcobacteraceae</taxon>
        <taxon>Arcobacter</taxon>
    </lineage>
</organism>
<accession>A0A5R8XYW3</accession>
<evidence type="ECO:0000313" key="2">
    <source>
        <dbReference type="EMBL" id="TLP37074.1"/>
    </source>
</evidence>
<dbReference type="PANTHER" id="PTHR39966">
    <property type="entry name" value="BLL2471 PROTEIN-RELATED"/>
    <property type="match status" value="1"/>
</dbReference>
<evidence type="ECO:0000313" key="3">
    <source>
        <dbReference type="Proteomes" id="UP000308901"/>
    </source>
</evidence>
<dbReference type="Proteomes" id="UP000308901">
    <property type="component" value="Unassembled WGS sequence"/>
</dbReference>
<evidence type="ECO:0000259" key="1">
    <source>
        <dbReference type="Pfam" id="PF01814"/>
    </source>
</evidence>
<dbReference type="OrthoDB" id="9792554at2"/>
<dbReference type="AlphaFoldDB" id="A0A5R8XYW3"/>
<feature type="domain" description="Hemerythrin-like" evidence="1">
    <location>
        <begin position="4"/>
        <end position="124"/>
    </location>
</feature>
<gene>
    <name evidence="2" type="ORF">FDK22_12585</name>
</gene>
<proteinExistence type="predicted"/>
<dbReference type="RefSeq" id="WP_138153328.1">
    <property type="nucleotide sequence ID" value="NZ_VANU01000005.1"/>
</dbReference>
<keyword evidence="3" id="KW-1185">Reference proteome</keyword>
<protein>
    <submittedName>
        <fullName evidence="2">Hemerythrin domain-containing protein</fullName>
    </submittedName>
</protein>
<dbReference type="PANTHER" id="PTHR39966:SF3">
    <property type="entry name" value="DUF438 DOMAIN-CONTAINING PROTEIN"/>
    <property type="match status" value="1"/>
</dbReference>
<name>A0A5R8XYW3_9BACT</name>
<reference evidence="2 3" key="1">
    <citation type="submission" date="2019-05" db="EMBL/GenBank/DDBJ databases">
        <title>Arcobacter sp. nov., isolated from sea sediment.</title>
        <authorList>
            <person name="Kim W."/>
        </authorList>
    </citation>
    <scope>NUCLEOTIDE SEQUENCE [LARGE SCALE GENOMIC DNA]</scope>
    <source>
        <strain evidence="2 3">CAU 1517</strain>
    </source>
</reference>
<dbReference type="InterPro" id="IPR012312">
    <property type="entry name" value="Hemerythrin-like"/>
</dbReference>
<sequence>MNVNEFMTNDHRACDEQFANLENMIDQGNFDNGISMFEEFHEHMIKHFDMEEKVMFPMFNEAQSEGCNPTQVMIMEHNQMRALLNKMKSAIQVKDKNSFLGLSENLMFLVQQHNMKEEQIMYNLVDNALDSQEVINKMNEI</sequence>
<dbReference type="GO" id="GO:0005886">
    <property type="term" value="C:plasma membrane"/>
    <property type="evidence" value="ECO:0007669"/>
    <property type="project" value="TreeGrafter"/>
</dbReference>
<dbReference type="EMBL" id="VANU01000005">
    <property type="protein sequence ID" value="TLP37074.1"/>
    <property type="molecule type" value="Genomic_DNA"/>
</dbReference>
<comment type="caution">
    <text evidence="2">The sequence shown here is derived from an EMBL/GenBank/DDBJ whole genome shotgun (WGS) entry which is preliminary data.</text>
</comment>
<dbReference type="Gene3D" id="1.20.120.520">
    <property type="entry name" value="nmb1532 protein domain like"/>
    <property type="match status" value="1"/>
</dbReference>
<dbReference type="Pfam" id="PF01814">
    <property type="entry name" value="Hemerythrin"/>
    <property type="match status" value="1"/>
</dbReference>